<accession>A0A166C742</accession>
<dbReference type="PANTHER" id="PTHR19879">
    <property type="entry name" value="TRANSCRIPTION INITIATION FACTOR TFIID"/>
    <property type="match status" value="1"/>
</dbReference>
<name>A0A166C742_9AGAM</name>
<reference evidence="1 2" key="1">
    <citation type="journal article" date="2016" name="Mol. Biol. Evol.">
        <title>Comparative Genomics of Early-Diverging Mushroom-Forming Fungi Provides Insights into the Origins of Lignocellulose Decay Capabilities.</title>
        <authorList>
            <person name="Nagy L.G."/>
            <person name="Riley R."/>
            <person name="Tritt A."/>
            <person name="Adam C."/>
            <person name="Daum C."/>
            <person name="Floudas D."/>
            <person name="Sun H."/>
            <person name="Yadav J.S."/>
            <person name="Pangilinan J."/>
            <person name="Larsson K.H."/>
            <person name="Matsuura K."/>
            <person name="Barry K."/>
            <person name="Labutti K."/>
            <person name="Kuo R."/>
            <person name="Ohm R.A."/>
            <person name="Bhattacharya S.S."/>
            <person name="Shirouzu T."/>
            <person name="Yoshinaga Y."/>
            <person name="Martin F.M."/>
            <person name="Grigoriev I.V."/>
            <person name="Hibbett D.S."/>
        </authorList>
    </citation>
    <scope>NUCLEOTIDE SEQUENCE [LARGE SCALE GENOMIC DNA]</scope>
    <source>
        <strain evidence="1 2">CBS 109695</strain>
    </source>
</reference>
<evidence type="ECO:0000313" key="1">
    <source>
        <dbReference type="EMBL" id="KZP13359.1"/>
    </source>
</evidence>
<proteinExistence type="predicted"/>
<protein>
    <submittedName>
        <fullName evidence="1">WD40 repeat-like protein</fullName>
    </submittedName>
</protein>
<dbReference type="Pfam" id="PF00400">
    <property type="entry name" value="WD40"/>
    <property type="match status" value="3"/>
</dbReference>
<sequence length="241" mass="26696">MAFAESRHLDARKSTFNDIQGSQNTYYINNFFTHPQWDEVRPSTESTPPTTPELLAQEWFFDRPESKTLQGPQTSSPINSISFSHDGKWVVCGSARLLFFEWQAGEWHFADYPKESFREAKNVSSVALFPNDSVIVCAAGNKIQMWHAVKGKEVAKAFDMGDKVHSISASPDGRHFVSGSARGELCICDVRDRRRVATIKVATALFVTSSGTDIYAVAFSPNGQVFVVGGAGGLNVYSYRP</sequence>
<dbReference type="InterPro" id="IPR015943">
    <property type="entry name" value="WD40/YVTN_repeat-like_dom_sf"/>
</dbReference>
<dbReference type="SUPFAM" id="SSF50978">
    <property type="entry name" value="WD40 repeat-like"/>
    <property type="match status" value="1"/>
</dbReference>
<dbReference type="OrthoDB" id="6262491at2759"/>
<dbReference type="InterPro" id="IPR001680">
    <property type="entry name" value="WD40_rpt"/>
</dbReference>
<dbReference type="InterPro" id="IPR036322">
    <property type="entry name" value="WD40_repeat_dom_sf"/>
</dbReference>
<dbReference type="PANTHER" id="PTHR19879:SF9">
    <property type="entry name" value="TRANSCRIPTION INITIATION FACTOR TFIID SUBUNIT 5"/>
    <property type="match status" value="1"/>
</dbReference>
<gene>
    <name evidence="1" type="ORF">FIBSPDRAFT_960643</name>
</gene>
<dbReference type="SMART" id="SM00320">
    <property type="entry name" value="WD40"/>
    <property type="match status" value="4"/>
</dbReference>
<dbReference type="Proteomes" id="UP000076532">
    <property type="component" value="Unassembled WGS sequence"/>
</dbReference>
<dbReference type="Gene3D" id="2.130.10.10">
    <property type="entry name" value="YVTN repeat-like/Quinoprotein amine dehydrogenase"/>
    <property type="match status" value="1"/>
</dbReference>
<evidence type="ECO:0000313" key="2">
    <source>
        <dbReference type="Proteomes" id="UP000076532"/>
    </source>
</evidence>
<dbReference type="STRING" id="436010.A0A166C742"/>
<dbReference type="AlphaFoldDB" id="A0A166C742"/>
<keyword evidence="2" id="KW-1185">Reference proteome</keyword>
<dbReference type="EMBL" id="KV417634">
    <property type="protein sequence ID" value="KZP13359.1"/>
    <property type="molecule type" value="Genomic_DNA"/>
</dbReference>
<organism evidence="1 2">
    <name type="scientific">Athelia psychrophila</name>
    <dbReference type="NCBI Taxonomy" id="1759441"/>
    <lineage>
        <taxon>Eukaryota</taxon>
        <taxon>Fungi</taxon>
        <taxon>Dikarya</taxon>
        <taxon>Basidiomycota</taxon>
        <taxon>Agaricomycotina</taxon>
        <taxon>Agaricomycetes</taxon>
        <taxon>Agaricomycetidae</taxon>
        <taxon>Atheliales</taxon>
        <taxon>Atheliaceae</taxon>
        <taxon>Athelia</taxon>
    </lineage>
</organism>